<protein>
    <recommendedName>
        <fullName evidence="3">Co-chaperonin GroES</fullName>
    </recommendedName>
    <alternativeName>
        <fullName evidence="3">10 kDa chaperonin</fullName>
    </alternativeName>
    <alternativeName>
        <fullName evidence="3">Chaperonin-10</fullName>
        <shortName evidence="3">Cpn10</shortName>
    </alternativeName>
</protein>
<dbReference type="InterPro" id="IPR020818">
    <property type="entry name" value="Chaperonin_GroES"/>
</dbReference>
<evidence type="ECO:0000313" key="6">
    <source>
        <dbReference type="Proteomes" id="UP000542342"/>
    </source>
</evidence>
<keyword evidence="2 3" id="KW-0143">Chaperone</keyword>
<dbReference type="GO" id="GO:0005524">
    <property type="term" value="F:ATP binding"/>
    <property type="evidence" value="ECO:0007669"/>
    <property type="project" value="InterPro"/>
</dbReference>
<comment type="subunit">
    <text evidence="3">Heptamer of 7 subunits arranged in a ring. Interacts with the chaperonin GroEL.</text>
</comment>
<dbReference type="NCBIfam" id="NF001533">
    <property type="entry name" value="PRK00364.2-4"/>
    <property type="match status" value="1"/>
</dbReference>
<dbReference type="EMBL" id="JACEFB010000012">
    <property type="protein sequence ID" value="MBA2227249.1"/>
    <property type="molecule type" value="Genomic_DNA"/>
</dbReference>
<dbReference type="RefSeq" id="WP_194539116.1">
    <property type="nucleotide sequence ID" value="NZ_JACEFB010000012.1"/>
</dbReference>
<dbReference type="InterPro" id="IPR011032">
    <property type="entry name" value="GroES-like_sf"/>
</dbReference>
<evidence type="ECO:0000256" key="3">
    <source>
        <dbReference type="HAMAP-Rule" id="MF_00580"/>
    </source>
</evidence>
<comment type="similarity">
    <text evidence="1 3 4">Belongs to the GroES chaperonin family.</text>
</comment>
<evidence type="ECO:0000256" key="4">
    <source>
        <dbReference type="RuleBase" id="RU000535"/>
    </source>
</evidence>
<organism evidence="5 6">
    <name type="scientific">Thermogemmata fonticola</name>
    <dbReference type="NCBI Taxonomy" id="2755323"/>
    <lineage>
        <taxon>Bacteria</taxon>
        <taxon>Pseudomonadati</taxon>
        <taxon>Planctomycetota</taxon>
        <taxon>Planctomycetia</taxon>
        <taxon>Gemmatales</taxon>
        <taxon>Gemmataceae</taxon>
        <taxon>Thermogemmata</taxon>
    </lineage>
</organism>
<comment type="caution">
    <text evidence="5">The sequence shown here is derived from an EMBL/GenBank/DDBJ whole genome shotgun (WGS) entry which is preliminary data.</text>
</comment>
<dbReference type="SUPFAM" id="SSF50129">
    <property type="entry name" value="GroES-like"/>
    <property type="match status" value="1"/>
</dbReference>
<accession>A0A7V8VFT1</accession>
<reference evidence="5 6" key="1">
    <citation type="submission" date="2020-07" db="EMBL/GenBank/DDBJ databases">
        <title>Thermogemmata thermophila gen. nov., sp. nov., a novel moderate thermophilic planctomycete from a Kamchatka hot spring.</title>
        <authorList>
            <person name="Elcheninov A.G."/>
            <person name="Podosokorskaya O.A."/>
            <person name="Kovaleva O.L."/>
            <person name="Novikov A."/>
            <person name="Bonch-Osmolovskaya E.A."/>
            <person name="Toshchakov S.V."/>
            <person name="Kublanov I.V."/>
        </authorList>
    </citation>
    <scope>NUCLEOTIDE SEQUENCE [LARGE SCALE GENOMIC DNA]</scope>
    <source>
        <strain evidence="5 6">2918</strain>
    </source>
</reference>
<dbReference type="GO" id="GO:0051082">
    <property type="term" value="F:unfolded protein binding"/>
    <property type="evidence" value="ECO:0007669"/>
    <property type="project" value="TreeGrafter"/>
</dbReference>
<dbReference type="NCBIfam" id="NF001531">
    <property type="entry name" value="PRK00364.2-2"/>
    <property type="match status" value="1"/>
</dbReference>
<dbReference type="GO" id="GO:0046872">
    <property type="term" value="F:metal ion binding"/>
    <property type="evidence" value="ECO:0007669"/>
    <property type="project" value="TreeGrafter"/>
</dbReference>
<dbReference type="Pfam" id="PF00166">
    <property type="entry name" value="Cpn10"/>
    <property type="match status" value="1"/>
</dbReference>
<dbReference type="GO" id="GO:0044183">
    <property type="term" value="F:protein folding chaperone"/>
    <property type="evidence" value="ECO:0007669"/>
    <property type="project" value="InterPro"/>
</dbReference>
<gene>
    <name evidence="3 5" type="primary">groES</name>
    <name evidence="3" type="synonym">groS</name>
    <name evidence="5" type="ORF">H0921_13890</name>
</gene>
<evidence type="ECO:0000313" key="5">
    <source>
        <dbReference type="EMBL" id="MBA2227249.1"/>
    </source>
</evidence>
<dbReference type="InterPro" id="IPR018369">
    <property type="entry name" value="Chaprnonin_Cpn10_CS"/>
</dbReference>
<dbReference type="PROSITE" id="PS00681">
    <property type="entry name" value="CHAPERONINS_CPN10"/>
    <property type="match status" value="1"/>
</dbReference>
<comment type="subcellular location">
    <subcellularLocation>
        <location evidence="3">Cytoplasm</location>
    </subcellularLocation>
</comment>
<name>A0A7V8VFT1_9BACT</name>
<dbReference type="PANTHER" id="PTHR10772:SF58">
    <property type="entry name" value="CO-CHAPERONIN GROES"/>
    <property type="match status" value="1"/>
</dbReference>
<evidence type="ECO:0000256" key="1">
    <source>
        <dbReference type="ARBA" id="ARBA00006975"/>
    </source>
</evidence>
<dbReference type="GO" id="GO:0051087">
    <property type="term" value="F:protein-folding chaperone binding"/>
    <property type="evidence" value="ECO:0007669"/>
    <property type="project" value="TreeGrafter"/>
</dbReference>
<dbReference type="NCBIfam" id="NF001534">
    <property type="entry name" value="PRK00364.2-5"/>
    <property type="match status" value="1"/>
</dbReference>
<dbReference type="PANTHER" id="PTHR10772">
    <property type="entry name" value="10 KDA HEAT SHOCK PROTEIN"/>
    <property type="match status" value="1"/>
</dbReference>
<dbReference type="CDD" id="cd00320">
    <property type="entry name" value="cpn10"/>
    <property type="match status" value="1"/>
</dbReference>
<dbReference type="GO" id="GO:0005737">
    <property type="term" value="C:cytoplasm"/>
    <property type="evidence" value="ECO:0007669"/>
    <property type="project" value="UniProtKB-SubCell"/>
</dbReference>
<dbReference type="InterPro" id="IPR037124">
    <property type="entry name" value="Chaperonin_GroES_sf"/>
</dbReference>
<comment type="function">
    <text evidence="3 4">Together with the chaperonin GroEL, plays an essential role in assisting protein folding. The GroEL-GroES system forms a nano-cage that allows encapsulation of the non-native substrate proteins and provides a physical environment optimized to promote and accelerate protein folding. GroES binds to the apical surface of the GroEL ring, thereby capping the opening of the GroEL channel.</text>
</comment>
<sequence length="104" mass="11273">MAKKETANITLRPLDDRIVVEPLEAEEKTPGGILLPDTAKQKPQQGKVIAVGPGRQTDDGKRLPLNVAVGDIVLFGKYSGSDVEVNGKELKILRESDILAKLEK</sequence>
<keyword evidence="6" id="KW-1185">Reference proteome</keyword>
<proteinExistence type="inferred from homology"/>
<dbReference type="AlphaFoldDB" id="A0A7V8VFT1"/>
<dbReference type="FunFam" id="2.30.33.40:FF:000001">
    <property type="entry name" value="10 kDa chaperonin"/>
    <property type="match status" value="1"/>
</dbReference>
<dbReference type="PRINTS" id="PR00297">
    <property type="entry name" value="CHAPERONIN10"/>
</dbReference>
<dbReference type="SMART" id="SM00883">
    <property type="entry name" value="Cpn10"/>
    <property type="match status" value="1"/>
</dbReference>
<keyword evidence="3" id="KW-0963">Cytoplasm</keyword>
<evidence type="ECO:0000256" key="2">
    <source>
        <dbReference type="ARBA" id="ARBA00023186"/>
    </source>
</evidence>
<dbReference type="HAMAP" id="MF_00580">
    <property type="entry name" value="CH10"/>
    <property type="match status" value="1"/>
</dbReference>
<dbReference type="Gene3D" id="2.30.33.40">
    <property type="entry name" value="GroES chaperonin"/>
    <property type="match status" value="1"/>
</dbReference>
<dbReference type="Proteomes" id="UP000542342">
    <property type="component" value="Unassembled WGS sequence"/>
</dbReference>
<dbReference type="NCBIfam" id="NF001527">
    <property type="entry name" value="PRK00364.1-2"/>
    <property type="match status" value="1"/>
</dbReference>